<evidence type="ECO:0000256" key="2">
    <source>
        <dbReference type="SAM" id="Phobius"/>
    </source>
</evidence>
<dbReference type="Gene3D" id="3.10.350.10">
    <property type="entry name" value="LysM domain"/>
    <property type="match status" value="1"/>
</dbReference>
<dbReference type="Proteomes" id="UP000186132">
    <property type="component" value="Unassembled WGS sequence"/>
</dbReference>
<keyword evidence="2" id="KW-0472">Membrane</keyword>
<organism evidence="3 4">
    <name type="scientific">Jatrophihabitans endophyticus</name>
    <dbReference type="NCBI Taxonomy" id="1206085"/>
    <lineage>
        <taxon>Bacteria</taxon>
        <taxon>Bacillati</taxon>
        <taxon>Actinomycetota</taxon>
        <taxon>Actinomycetes</taxon>
        <taxon>Jatrophihabitantales</taxon>
        <taxon>Jatrophihabitantaceae</taxon>
        <taxon>Jatrophihabitans</taxon>
    </lineage>
</organism>
<feature type="compositionally biased region" description="Basic and acidic residues" evidence="1">
    <location>
        <begin position="153"/>
        <end position="171"/>
    </location>
</feature>
<gene>
    <name evidence="3" type="ORF">SAMN05443575_1038</name>
</gene>
<dbReference type="RefSeq" id="WP_073386599.1">
    <property type="nucleotide sequence ID" value="NZ_FQVU01000001.1"/>
</dbReference>
<evidence type="ECO:0000313" key="3">
    <source>
        <dbReference type="EMBL" id="SHF83948.1"/>
    </source>
</evidence>
<protein>
    <recommendedName>
        <fullName evidence="5">LysM domain-containing protein</fullName>
    </recommendedName>
</protein>
<keyword evidence="2" id="KW-1133">Transmembrane helix</keyword>
<dbReference type="OrthoDB" id="3210682at2"/>
<sequence length="243" mass="24466">MGLRLRISALTLVDGLAVVGLRPDLAAVADGLTAPRHWLAHAGADRVVAVLAGLGGWLAATWVALGLLAAALSRLPGTAGRLAAATARVALPALVRRLLAGSAGLGVLLAPATAAVATPGTGPGPAGPAWPTTPSVSAPGPAWPTGGEAPVTPDHHPPRPEHRPQPRDGHPGTHAAAARVTVRAGDCLWLLGSRRLGADASDARVARYVARLHAVNRDVIGADPDHITPGQVLALPPPPQESP</sequence>
<keyword evidence="2" id="KW-0812">Transmembrane</keyword>
<feature type="transmembrane region" description="Helical" evidence="2">
    <location>
        <begin position="50"/>
        <end position="72"/>
    </location>
</feature>
<name>A0A1M5EXM9_9ACTN</name>
<evidence type="ECO:0000313" key="4">
    <source>
        <dbReference type="Proteomes" id="UP000186132"/>
    </source>
</evidence>
<dbReference type="EMBL" id="FQVU01000001">
    <property type="protein sequence ID" value="SHF83948.1"/>
    <property type="molecule type" value="Genomic_DNA"/>
</dbReference>
<evidence type="ECO:0008006" key="5">
    <source>
        <dbReference type="Google" id="ProtNLM"/>
    </source>
</evidence>
<accession>A0A1M5EXM9</accession>
<proteinExistence type="predicted"/>
<evidence type="ECO:0000256" key="1">
    <source>
        <dbReference type="SAM" id="MobiDB-lite"/>
    </source>
</evidence>
<feature type="region of interest" description="Disordered" evidence="1">
    <location>
        <begin position="119"/>
        <end position="176"/>
    </location>
</feature>
<reference evidence="3 4" key="1">
    <citation type="submission" date="2016-11" db="EMBL/GenBank/DDBJ databases">
        <authorList>
            <person name="Jaros S."/>
            <person name="Januszkiewicz K."/>
            <person name="Wedrychowicz H."/>
        </authorList>
    </citation>
    <scope>NUCLEOTIDE SEQUENCE [LARGE SCALE GENOMIC DNA]</scope>
    <source>
        <strain evidence="3 4">DSM 45627</strain>
    </source>
</reference>
<dbReference type="InterPro" id="IPR036779">
    <property type="entry name" value="LysM_dom_sf"/>
</dbReference>
<dbReference type="AlphaFoldDB" id="A0A1M5EXM9"/>
<dbReference type="STRING" id="1206085.SAMN05443575_1038"/>
<keyword evidence="4" id="KW-1185">Reference proteome</keyword>